<dbReference type="RefSeq" id="WP_068845320.1">
    <property type="nucleotide sequence ID" value="NZ_LYDR01000005.1"/>
</dbReference>
<dbReference type="NCBIfam" id="TIGR01033">
    <property type="entry name" value="YebC/PmpR family DNA-binding transcriptional regulator"/>
    <property type="match status" value="1"/>
</dbReference>
<dbReference type="InterPro" id="IPR017856">
    <property type="entry name" value="Integrase-like_N"/>
</dbReference>
<protein>
    <recommendedName>
        <fullName evidence="6">Probable transcriptional regulatory protein A6X21_15620</fullName>
    </recommendedName>
</protein>
<feature type="domain" description="TACO1/YebC-like second and third" evidence="7">
    <location>
        <begin position="81"/>
        <end position="236"/>
    </location>
</feature>
<dbReference type="AlphaFoldDB" id="A0A1C3EU58"/>
<dbReference type="HAMAP" id="MF_00693">
    <property type="entry name" value="Transcrip_reg_TACO1"/>
    <property type="match status" value="1"/>
</dbReference>
<evidence type="ECO:0000313" key="10">
    <source>
        <dbReference type="Proteomes" id="UP000094828"/>
    </source>
</evidence>
<proteinExistence type="inferred from homology"/>
<gene>
    <name evidence="9" type="ORF">A6X21_15620</name>
</gene>
<dbReference type="Pfam" id="PF20772">
    <property type="entry name" value="TACO1_YebC_N"/>
    <property type="match status" value="1"/>
</dbReference>
<dbReference type="NCBIfam" id="NF009044">
    <property type="entry name" value="PRK12378.1"/>
    <property type="match status" value="1"/>
</dbReference>
<comment type="similarity">
    <text evidence="1 6">Belongs to the TACO1 family.</text>
</comment>
<feature type="domain" description="TACO1/YebC-like N-terminal" evidence="8">
    <location>
        <begin position="5"/>
        <end position="75"/>
    </location>
</feature>
<evidence type="ECO:0000256" key="5">
    <source>
        <dbReference type="ARBA" id="ARBA00023163"/>
    </source>
</evidence>
<evidence type="ECO:0000256" key="2">
    <source>
        <dbReference type="ARBA" id="ARBA00022490"/>
    </source>
</evidence>
<organism evidence="9 10">
    <name type="scientific">Planctopirus hydrillae</name>
    <dbReference type="NCBI Taxonomy" id="1841610"/>
    <lineage>
        <taxon>Bacteria</taxon>
        <taxon>Pseudomonadati</taxon>
        <taxon>Planctomycetota</taxon>
        <taxon>Planctomycetia</taxon>
        <taxon>Planctomycetales</taxon>
        <taxon>Planctomycetaceae</taxon>
        <taxon>Planctopirus</taxon>
    </lineage>
</organism>
<dbReference type="FunFam" id="1.10.10.200:FF:000002">
    <property type="entry name" value="Probable transcriptional regulatory protein CLM62_37755"/>
    <property type="match status" value="1"/>
</dbReference>
<keyword evidence="2 6" id="KW-0963">Cytoplasm</keyword>
<keyword evidence="4 6" id="KW-0238">DNA-binding</keyword>
<evidence type="ECO:0000256" key="4">
    <source>
        <dbReference type="ARBA" id="ARBA00023125"/>
    </source>
</evidence>
<reference evidence="9 10" key="1">
    <citation type="submission" date="2016-05" db="EMBL/GenBank/DDBJ databases">
        <title>Genomic and physiological characterization of Planctopirus sp. isolated from fresh water lake.</title>
        <authorList>
            <person name="Subhash Y."/>
            <person name="Ramana C."/>
        </authorList>
    </citation>
    <scope>NUCLEOTIDE SEQUENCE [LARGE SCALE GENOMIC DNA]</scope>
    <source>
        <strain evidence="9 10">JC280</strain>
    </source>
</reference>
<evidence type="ECO:0000256" key="6">
    <source>
        <dbReference type="HAMAP-Rule" id="MF_00693"/>
    </source>
</evidence>
<dbReference type="Gene3D" id="3.30.70.980">
    <property type="match status" value="2"/>
</dbReference>
<dbReference type="InterPro" id="IPR026564">
    <property type="entry name" value="Transcrip_reg_TACO1-like_dom3"/>
</dbReference>
<comment type="caution">
    <text evidence="9">The sequence shown here is derived from an EMBL/GenBank/DDBJ whole genome shotgun (WGS) entry which is preliminary data.</text>
</comment>
<dbReference type="Proteomes" id="UP000094828">
    <property type="component" value="Unassembled WGS sequence"/>
</dbReference>
<keyword evidence="10" id="KW-1185">Reference proteome</keyword>
<evidence type="ECO:0000256" key="3">
    <source>
        <dbReference type="ARBA" id="ARBA00023015"/>
    </source>
</evidence>
<dbReference type="NCBIfam" id="NF001030">
    <property type="entry name" value="PRK00110.1"/>
    <property type="match status" value="1"/>
</dbReference>
<dbReference type="InterPro" id="IPR049083">
    <property type="entry name" value="TACO1_YebC_N"/>
</dbReference>
<dbReference type="PANTHER" id="PTHR12532:SF6">
    <property type="entry name" value="TRANSCRIPTIONAL REGULATORY PROTEIN YEBC-RELATED"/>
    <property type="match status" value="1"/>
</dbReference>
<dbReference type="OrthoDB" id="9781053at2"/>
<dbReference type="STRING" id="1841610.A6X21_15620"/>
<dbReference type="PANTHER" id="PTHR12532">
    <property type="entry name" value="TRANSLATIONAL ACTIVATOR OF CYTOCHROME C OXIDASE 1"/>
    <property type="match status" value="1"/>
</dbReference>
<keyword evidence="5 6" id="KW-0804">Transcription</keyword>
<dbReference type="GO" id="GO:0006355">
    <property type="term" value="P:regulation of DNA-templated transcription"/>
    <property type="evidence" value="ECO:0007669"/>
    <property type="project" value="UniProtKB-UniRule"/>
</dbReference>
<keyword evidence="3 6" id="KW-0805">Transcription regulation</keyword>
<comment type="subcellular location">
    <subcellularLocation>
        <location evidence="6">Cytoplasm</location>
    </subcellularLocation>
</comment>
<name>A0A1C3EU58_9PLAN</name>
<dbReference type="GO" id="GO:0005829">
    <property type="term" value="C:cytosol"/>
    <property type="evidence" value="ECO:0007669"/>
    <property type="project" value="TreeGrafter"/>
</dbReference>
<dbReference type="EMBL" id="LYDR01000005">
    <property type="protein sequence ID" value="ODA36664.1"/>
    <property type="molecule type" value="Genomic_DNA"/>
</dbReference>
<dbReference type="InterPro" id="IPR002876">
    <property type="entry name" value="Transcrip_reg_TACO1-like"/>
</dbReference>
<dbReference type="InterPro" id="IPR029072">
    <property type="entry name" value="YebC-like"/>
</dbReference>
<dbReference type="GO" id="GO:0003677">
    <property type="term" value="F:DNA binding"/>
    <property type="evidence" value="ECO:0007669"/>
    <property type="project" value="UniProtKB-UniRule"/>
</dbReference>
<dbReference type="InterPro" id="IPR048300">
    <property type="entry name" value="TACO1_YebC-like_2nd/3rd_dom"/>
</dbReference>
<evidence type="ECO:0000313" key="9">
    <source>
        <dbReference type="EMBL" id="ODA36664.1"/>
    </source>
</evidence>
<sequence>MAGHSHWANIAHKKGRYDQKRGKLFGKLSKAIIVAAQRGGDPAANLALRYAIDRAKKSSMPADTIERAIKKGTGELQADNYEQVLYEGYGPGGVAVLCDILTENRNRTAGEVRRIFDIHGGNLGSTGCVAWMFDRRGLYAVKAGVTDEDTLMEIALDAGALDVTSDAGGFSVICPPETFTPVGEALEKAGIPTESAEITMLPQNTVELDLEMGRAVLALIDALEDNDDIQNVMSNFSVSEEVLAELSK</sequence>
<evidence type="ECO:0000259" key="7">
    <source>
        <dbReference type="Pfam" id="PF01709"/>
    </source>
</evidence>
<dbReference type="Gene3D" id="1.10.10.200">
    <property type="match status" value="1"/>
</dbReference>
<evidence type="ECO:0000259" key="8">
    <source>
        <dbReference type="Pfam" id="PF20772"/>
    </source>
</evidence>
<evidence type="ECO:0000256" key="1">
    <source>
        <dbReference type="ARBA" id="ARBA00008724"/>
    </source>
</evidence>
<dbReference type="Pfam" id="PF01709">
    <property type="entry name" value="Transcrip_reg"/>
    <property type="match status" value="1"/>
</dbReference>
<dbReference type="SUPFAM" id="SSF75625">
    <property type="entry name" value="YebC-like"/>
    <property type="match status" value="1"/>
</dbReference>
<accession>A0A1C3EU58</accession>